<dbReference type="InterPro" id="IPR048268">
    <property type="entry name" value="Arginosuc_syn_C"/>
</dbReference>
<accession>A0ABQ9W0U4</accession>
<keyword evidence="8" id="KW-0547">Nucleotide-binding</keyword>
<keyword evidence="5" id="KW-0055">Arginine biosynthesis</keyword>
<keyword evidence="14" id="KW-1185">Reference proteome</keyword>
<evidence type="ECO:0000256" key="6">
    <source>
        <dbReference type="ARBA" id="ARBA00022598"/>
    </source>
</evidence>
<proteinExistence type="predicted"/>
<protein>
    <recommendedName>
        <fullName evidence="3">argininosuccinate synthase</fullName>
        <ecNumber evidence="3">6.3.4.5</ecNumber>
    </recommendedName>
</protein>
<keyword evidence="7" id="KW-0028">Amino-acid biosynthesis</keyword>
<dbReference type="Proteomes" id="UP001266305">
    <property type="component" value="Unassembled WGS sequence"/>
</dbReference>
<keyword evidence="4" id="KW-0835">Urea cycle</keyword>
<keyword evidence="10" id="KW-0732">Signal</keyword>
<keyword evidence="9" id="KW-0067">ATP-binding</keyword>
<comment type="caution">
    <text evidence="13">The sequence shown here is derived from an EMBL/GenBank/DDBJ whole genome shotgun (WGS) entry which is preliminary data.</text>
</comment>
<dbReference type="Gene3D" id="3.40.50.620">
    <property type="entry name" value="HUPs"/>
    <property type="match status" value="1"/>
</dbReference>
<dbReference type="InterPro" id="IPR048267">
    <property type="entry name" value="Arginosuc_syn_N"/>
</dbReference>
<dbReference type="EC" id="6.3.4.5" evidence="3"/>
<feature type="signal peptide" evidence="10">
    <location>
        <begin position="1"/>
        <end position="15"/>
    </location>
</feature>
<evidence type="ECO:0000256" key="1">
    <source>
        <dbReference type="ARBA" id="ARBA00004967"/>
    </source>
</evidence>
<feature type="chain" id="PRO_5045437030" description="argininosuccinate synthase" evidence="10">
    <location>
        <begin position="16"/>
        <end position="185"/>
    </location>
</feature>
<keyword evidence="6" id="KW-0436">Ligase</keyword>
<evidence type="ECO:0000256" key="9">
    <source>
        <dbReference type="ARBA" id="ARBA00022840"/>
    </source>
</evidence>
<dbReference type="InterPro" id="IPR024074">
    <property type="entry name" value="AS_cat/multimer_dom_body"/>
</dbReference>
<evidence type="ECO:0000313" key="13">
    <source>
        <dbReference type="EMBL" id="KAK2114443.1"/>
    </source>
</evidence>
<dbReference type="EMBL" id="JASSZA010000004">
    <property type="protein sequence ID" value="KAK2114443.1"/>
    <property type="molecule type" value="Genomic_DNA"/>
</dbReference>
<dbReference type="Pfam" id="PF20979">
    <property type="entry name" value="Arginosuc_syn_C"/>
    <property type="match status" value="1"/>
</dbReference>
<evidence type="ECO:0000256" key="7">
    <source>
        <dbReference type="ARBA" id="ARBA00022605"/>
    </source>
</evidence>
<dbReference type="SUPFAM" id="SSF52402">
    <property type="entry name" value="Adenine nucleotide alpha hydrolases-like"/>
    <property type="match status" value="1"/>
</dbReference>
<organism evidence="13 14">
    <name type="scientific">Saguinus oedipus</name>
    <name type="common">Cotton-top tamarin</name>
    <name type="synonym">Oedipomidas oedipus</name>
    <dbReference type="NCBI Taxonomy" id="9490"/>
    <lineage>
        <taxon>Eukaryota</taxon>
        <taxon>Metazoa</taxon>
        <taxon>Chordata</taxon>
        <taxon>Craniata</taxon>
        <taxon>Vertebrata</taxon>
        <taxon>Euteleostomi</taxon>
        <taxon>Mammalia</taxon>
        <taxon>Eutheria</taxon>
        <taxon>Euarchontoglires</taxon>
        <taxon>Primates</taxon>
        <taxon>Haplorrhini</taxon>
        <taxon>Platyrrhini</taxon>
        <taxon>Cebidae</taxon>
        <taxon>Callitrichinae</taxon>
        <taxon>Saguinus</taxon>
    </lineage>
</organism>
<comment type="pathway">
    <text evidence="2">Nitrogen metabolism; urea cycle; (N(omega)-L-arginino)succinate from L-aspartate and L-citrulline: step 1/1.</text>
</comment>
<comment type="pathway">
    <text evidence="1">Amino-acid biosynthesis; L-arginine biosynthesis; L-arginine from L-ornithine and carbamoyl phosphate: step 2/3.</text>
</comment>
<evidence type="ECO:0000256" key="4">
    <source>
        <dbReference type="ARBA" id="ARBA00022436"/>
    </source>
</evidence>
<evidence type="ECO:0000256" key="2">
    <source>
        <dbReference type="ARBA" id="ARBA00005154"/>
    </source>
</evidence>
<evidence type="ECO:0000256" key="10">
    <source>
        <dbReference type="SAM" id="SignalP"/>
    </source>
</evidence>
<dbReference type="Gene3D" id="3.90.1260.10">
    <property type="entry name" value="Argininosuccinate synthetase, chain A, domain 2"/>
    <property type="match status" value="1"/>
</dbReference>
<evidence type="ECO:0000313" key="14">
    <source>
        <dbReference type="Proteomes" id="UP001266305"/>
    </source>
</evidence>
<dbReference type="Pfam" id="PF00764">
    <property type="entry name" value="Arginosuc_synth"/>
    <property type="match status" value="1"/>
</dbReference>
<evidence type="ECO:0000256" key="8">
    <source>
        <dbReference type="ARBA" id="ARBA00022741"/>
    </source>
</evidence>
<evidence type="ECO:0000259" key="12">
    <source>
        <dbReference type="Pfam" id="PF20979"/>
    </source>
</evidence>
<sequence length="185" mass="20962">MYYALLCHLPLLVHCTLKTDQVPELVPPIPDAMSSKGSVRKEQGYDVITYLAHVGQKEVVEEARKKALKLGAKKVFTEDVSREFEEAFIWPAIQSSTLYEDHYLLDTCLAARPCIARKQVEIAQRDGAKYVSHDTMGKGTDRIWNLWSMDENLMHISYEAGILEKPRNQAPLGLYTKTQDPVKAP</sequence>
<evidence type="ECO:0000256" key="3">
    <source>
        <dbReference type="ARBA" id="ARBA00012286"/>
    </source>
</evidence>
<evidence type="ECO:0000256" key="5">
    <source>
        <dbReference type="ARBA" id="ARBA00022571"/>
    </source>
</evidence>
<gene>
    <name evidence="13" type="ORF">P7K49_008709</name>
</gene>
<name>A0ABQ9W0U4_SAGOE</name>
<dbReference type="PANTHER" id="PTHR11587">
    <property type="entry name" value="ARGININOSUCCINATE SYNTHASE"/>
    <property type="match status" value="1"/>
</dbReference>
<reference evidence="13 14" key="1">
    <citation type="submission" date="2023-05" db="EMBL/GenBank/DDBJ databases">
        <title>B98-5 Cell Line De Novo Hybrid Assembly: An Optical Mapping Approach.</title>
        <authorList>
            <person name="Kananen K."/>
            <person name="Auerbach J.A."/>
            <person name="Kautto E."/>
            <person name="Blachly J.S."/>
        </authorList>
    </citation>
    <scope>NUCLEOTIDE SEQUENCE [LARGE SCALE GENOMIC DNA]</scope>
    <source>
        <strain evidence="13">B95-8</strain>
        <tissue evidence="13">Cell line</tissue>
    </source>
</reference>
<feature type="domain" description="Arginosuccinate synthase C-terminal" evidence="12">
    <location>
        <begin position="147"/>
        <end position="185"/>
    </location>
</feature>
<evidence type="ECO:0000259" key="11">
    <source>
        <dbReference type="Pfam" id="PF00764"/>
    </source>
</evidence>
<dbReference type="InterPro" id="IPR014729">
    <property type="entry name" value="Rossmann-like_a/b/a_fold"/>
</dbReference>
<dbReference type="PANTHER" id="PTHR11587:SF2">
    <property type="entry name" value="ARGININOSUCCINATE SYNTHASE"/>
    <property type="match status" value="1"/>
</dbReference>
<dbReference type="SUPFAM" id="SSF69864">
    <property type="entry name" value="Argininosuccinate synthetase, C-terminal domain"/>
    <property type="match status" value="1"/>
</dbReference>
<dbReference type="InterPro" id="IPR001518">
    <property type="entry name" value="Arginosuc_synth"/>
</dbReference>
<feature type="domain" description="Arginosuccinate synthase-like N-terminal" evidence="11">
    <location>
        <begin position="40"/>
        <end position="143"/>
    </location>
</feature>